<evidence type="ECO:0000313" key="1">
    <source>
        <dbReference type="EMBL" id="AGH96177.1"/>
    </source>
</evidence>
<dbReference type="eggNOG" id="ENOG5032J2S">
    <property type="taxonomic scope" value="Bacteria"/>
</dbReference>
<dbReference type="Proteomes" id="UP000012040">
    <property type="component" value="Chromosome"/>
</dbReference>
<name>M4V9V0_9BACT</name>
<dbReference type="AlphaFoldDB" id="M4V9V0"/>
<proteinExistence type="predicted"/>
<reference evidence="1 2" key="1">
    <citation type="journal article" date="2013" name="ISME J.">
        <title>By their genes ye shall know them: genomic signatures of predatory bacteria.</title>
        <authorList>
            <person name="Pasternak Z."/>
            <person name="Pietrokovski S."/>
            <person name="Rotem O."/>
            <person name="Gophna U."/>
            <person name="Lurie-Weinberger M.N."/>
            <person name="Jurkevitch E."/>
        </authorList>
    </citation>
    <scope>NUCLEOTIDE SEQUENCE [LARGE SCALE GENOMIC DNA]</scope>
    <source>
        <strain evidence="1 2">JSS</strain>
    </source>
</reference>
<dbReference type="RefSeq" id="WP_015470667.1">
    <property type="nucleotide sequence ID" value="NC_020813.1"/>
</dbReference>
<dbReference type="KEGG" id="bex:A11Q_1961"/>
<evidence type="ECO:0000313" key="2">
    <source>
        <dbReference type="Proteomes" id="UP000012040"/>
    </source>
</evidence>
<evidence type="ECO:0008006" key="3">
    <source>
        <dbReference type="Google" id="ProtNLM"/>
    </source>
</evidence>
<dbReference type="HOGENOM" id="CLU_1060336_0_0_7"/>
<protein>
    <recommendedName>
        <fullName evidence="3">Lipoprotein</fullName>
    </recommendedName>
</protein>
<keyword evidence="2" id="KW-1185">Reference proteome</keyword>
<dbReference type="PROSITE" id="PS51257">
    <property type="entry name" value="PROKAR_LIPOPROTEIN"/>
    <property type="match status" value="1"/>
</dbReference>
<dbReference type="STRING" id="1184267.A11Q_1961"/>
<gene>
    <name evidence="1" type="ORF">A11Q_1961</name>
</gene>
<organism evidence="1 2">
    <name type="scientific">Pseudobdellovibrio exovorus JSS</name>
    <dbReference type="NCBI Taxonomy" id="1184267"/>
    <lineage>
        <taxon>Bacteria</taxon>
        <taxon>Pseudomonadati</taxon>
        <taxon>Bdellovibrionota</taxon>
        <taxon>Bdellovibrionia</taxon>
        <taxon>Bdellovibrionales</taxon>
        <taxon>Pseudobdellovibrionaceae</taxon>
        <taxon>Pseudobdellovibrio</taxon>
    </lineage>
</organism>
<dbReference type="PATRIC" id="fig|1184267.3.peg.1986"/>
<dbReference type="EMBL" id="CP003537">
    <property type="protein sequence ID" value="AGH96177.1"/>
    <property type="molecule type" value="Genomic_DNA"/>
</dbReference>
<sequence>MKPVMKKVSQLALLAVVAVSFTGCDEKDVVNGIIIGGIIGGIAAGADLTVDTGRPGYTFLSDCEGYNREWVCEWYSGNWRRTHRRHTYNPPYPAPHYPPHRPPPPRPGYPRRHFSAEVGSANTATVITDLKALQIEDRWKLKPAAASKLSLVIENAKGGDLKAFSGIGLNLRDLNTLLQKKQVSADNLEKVSRQLQTTEDNALAILNDFVREYQLQQRDQNSAMWQQCVASGNWKTPEVASCSSLSDAGCAPTTGASSCLPL</sequence>
<accession>M4V9V0</accession>